<organism evidence="2">
    <name type="scientific">Auxenochlorella protothecoides</name>
    <name type="common">Green microalga</name>
    <name type="synonym">Chlorella protothecoides</name>
    <dbReference type="NCBI Taxonomy" id="3075"/>
    <lineage>
        <taxon>Eukaryota</taxon>
        <taxon>Viridiplantae</taxon>
        <taxon>Chlorophyta</taxon>
        <taxon>core chlorophytes</taxon>
        <taxon>Trebouxiophyceae</taxon>
        <taxon>Chlorellales</taxon>
        <taxon>Chlorellaceae</taxon>
        <taxon>Auxenochlorella</taxon>
    </lineage>
</organism>
<dbReference type="EMBL" id="KC843974">
    <property type="protein sequence ID" value="AGN72445.1"/>
    <property type="molecule type" value="Genomic_DNA"/>
</dbReference>
<dbReference type="GO" id="GO:0005739">
    <property type="term" value="C:mitochondrion"/>
    <property type="evidence" value="ECO:0007669"/>
    <property type="project" value="UniProtKB-ARBA"/>
</dbReference>
<evidence type="ECO:0000259" key="1">
    <source>
        <dbReference type="Pfam" id="PF00961"/>
    </source>
</evidence>
<dbReference type="Gene3D" id="3.10.28.10">
    <property type="entry name" value="Homing endonucleases"/>
    <property type="match status" value="1"/>
</dbReference>
<dbReference type="InterPro" id="IPR051289">
    <property type="entry name" value="LAGLIDADG_Endonuclease"/>
</dbReference>
<dbReference type="InterPro" id="IPR027434">
    <property type="entry name" value="Homing_endonucl"/>
</dbReference>
<feature type="domain" description="Homing endonuclease LAGLIDADG" evidence="1">
    <location>
        <begin position="8"/>
        <end position="100"/>
    </location>
</feature>
<accession>A0A0A6ZEK3</accession>
<sequence length="144" mass="17079">MNLHAQWIIGFIDGKGFFNIHTRKNTQEVCGIEIISEFVVVLPQKDIQVLYALKSYFGCGVVKNNSFVIKNRKHLYDKIIPFFEKHKLLTKKRIDFEKFRFVVKFMIEKKHFTGNIDQDLENLKDFKDLGELKKCLLYFENANK</sequence>
<protein>
    <recommendedName>
        <fullName evidence="1">Homing endonuclease LAGLIDADG domain-containing protein</fullName>
    </recommendedName>
</protein>
<proteinExistence type="predicted"/>
<dbReference type="AlphaFoldDB" id="A0A0A6ZEK3"/>
<dbReference type="Pfam" id="PF00961">
    <property type="entry name" value="LAGLIDADG_1"/>
    <property type="match status" value="1"/>
</dbReference>
<dbReference type="InterPro" id="IPR004860">
    <property type="entry name" value="LAGLIDADG_dom"/>
</dbReference>
<geneLocation type="mitochondrion" evidence="2"/>
<dbReference type="RefSeq" id="YP_009112917.1">
    <property type="nucleotide sequence ID" value="NC_026009.1"/>
</dbReference>
<keyword evidence="2" id="KW-0496">Mitochondrion</keyword>
<gene>
    <name evidence="2" type="ORF">ChprMp024</name>
</gene>
<dbReference type="KEGG" id="apro:ChprMp024"/>
<dbReference type="PANTHER" id="PTHR36181:SF2">
    <property type="entry name" value="INTRON-ENCODED ENDONUCLEASE AI3-RELATED"/>
    <property type="match status" value="1"/>
</dbReference>
<dbReference type="PANTHER" id="PTHR36181">
    <property type="entry name" value="INTRON-ENCODED ENDONUCLEASE AI3-RELATED"/>
    <property type="match status" value="1"/>
</dbReference>
<dbReference type="GO" id="GO:0004519">
    <property type="term" value="F:endonuclease activity"/>
    <property type="evidence" value="ECO:0007669"/>
    <property type="project" value="InterPro"/>
</dbReference>
<reference evidence="2" key="1">
    <citation type="submission" date="2013-03" db="EMBL/GenBank/DDBJ databases">
        <title>Organelle genomes of microalga Chlorella protothecoides reveal evolution from autotroph to heterotroph.</title>
        <authorList>
            <person name="Yan D."/>
            <person name="Wang Y."/>
            <person name="Shen Y."/>
            <person name="Gong J."/>
            <person name="Gao C."/>
            <person name="Jiang H."/>
            <person name="Dai J."/>
            <person name="Wu Q."/>
        </authorList>
    </citation>
    <scope>NUCLEOTIDE SEQUENCE</scope>
</reference>
<dbReference type="SUPFAM" id="SSF55608">
    <property type="entry name" value="Homing endonucleases"/>
    <property type="match status" value="1"/>
</dbReference>
<name>A0A0A6ZEK3_AUXPR</name>
<dbReference type="GeneID" id="22656781"/>
<evidence type="ECO:0000313" key="2">
    <source>
        <dbReference type="EMBL" id="AGN72445.1"/>
    </source>
</evidence>